<proteinExistence type="predicted"/>
<dbReference type="EMBL" id="OW240919">
    <property type="protein sequence ID" value="CAH2312871.1"/>
    <property type="molecule type" value="Genomic_DNA"/>
</dbReference>
<reference evidence="2" key="1">
    <citation type="submission" date="2022-03" db="EMBL/GenBank/DDBJ databases">
        <authorList>
            <person name="Alioto T."/>
            <person name="Alioto T."/>
            <person name="Gomez Garrido J."/>
        </authorList>
    </citation>
    <scope>NUCLEOTIDE SEQUENCE</scope>
</reference>
<dbReference type="Proteomes" id="UP001295444">
    <property type="component" value="Chromosome 08"/>
</dbReference>
<dbReference type="InterPro" id="IPR037660">
    <property type="entry name" value="CCDC51"/>
</dbReference>
<evidence type="ECO:0000313" key="2">
    <source>
        <dbReference type="EMBL" id="CAH2312871.1"/>
    </source>
</evidence>
<protein>
    <submittedName>
        <fullName evidence="2">Coiled-coil domain-containing 51</fullName>
    </submittedName>
</protein>
<dbReference type="PANTHER" id="PTHR28624:SF1">
    <property type="entry name" value="MITOCHONDRIAL POTASSIUM CHANNEL"/>
    <property type="match status" value="1"/>
</dbReference>
<organism evidence="2 3">
    <name type="scientific">Pelobates cultripes</name>
    <name type="common">Western spadefoot toad</name>
    <dbReference type="NCBI Taxonomy" id="61616"/>
    <lineage>
        <taxon>Eukaryota</taxon>
        <taxon>Metazoa</taxon>
        <taxon>Chordata</taxon>
        <taxon>Craniata</taxon>
        <taxon>Vertebrata</taxon>
        <taxon>Euteleostomi</taxon>
        <taxon>Amphibia</taxon>
        <taxon>Batrachia</taxon>
        <taxon>Anura</taxon>
        <taxon>Pelobatoidea</taxon>
        <taxon>Pelobatidae</taxon>
        <taxon>Pelobates</taxon>
    </lineage>
</organism>
<sequence>MYVCLIHTECCGNVFLNQELLFMMRFFGSFPVVTFTMRPTHKTSLLLGHRIPVFQLRTHSSAAKLSDVQPPPEDTDTSPIQRFKEVGKTVGKTVVQRVSATARNWWDRYEEFVGLVEIRDAQGNVAEAEKDFMVARGIVREARENVESQQLKLKEVRDRLDRVSREDVQYLELATLEHKLLQVILILCLA</sequence>
<keyword evidence="1" id="KW-0175">Coiled coil</keyword>
<dbReference type="AlphaFoldDB" id="A0AAD1SYW0"/>
<evidence type="ECO:0000256" key="1">
    <source>
        <dbReference type="SAM" id="Coils"/>
    </source>
</evidence>
<evidence type="ECO:0000313" key="3">
    <source>
        <dbReference type="Proteomes" id="UP001295444"/>
    </source>
</evidence>
<name>A0AAD1SYW0_PELCU</name>
<dbReference type="PANTHER" id="PTHR28624">
    <property type="entry name" value="COILED-COIL DOMAIN-CONTAINING PROTEIN 51"/>
    <property type="match status" value="1"/>
</dbReference>
<gene>
    <name evidence="2" type="ORF">PECUL_23A060481</name>
</gene>
<feature type="coiled-coil region" evidence="1">
    <location>
        <begin position="139"/>
        <end position="166"/>
    </location>
</feature>
<keyword evidence="3" id="KW-1185">Reference proteome</keyword>
<accession>A0AAD1SYW0</accession>